<sequence>MITRAQYSTVAVVPELAAGMAAQLLLLAGLGGFIGLGPAGWLTGTAFALVLGVLLASAMHRSRSCALGPADLVTFARAVLVGGVAALVIDRFGTAQPGPVFVALASVALALDAVDGRVARRTGTVSARGARFDMEVDAFLILMLSVQVALAHGWWVFAIGAMRYVFAAAAWALPWLRAALPASVARKTVAALQGIVLVVAGSGLLPDAAAVAVTAGALAALAWSFGRDIGWLWRRQSQSRRLNNAYNAPAMSRIATVDVMKPDH</sequence>
<dbReference type="AlphaFoldDB" id="A0A5C4LXL6"/>
<evidence type="ECO:0000313" key="4">
    <source>
        <dbReference type="EMBL" id="TNC23571.1"/>
    </source>
</evidence>
<feature type="transmembrane region" description="Helical" evidence="3">
    <location>
        <begin position="95"/>
        <end position="114"/>
    </location>
</feature>
<dbReference type="OrthoDB" id="9782011at2"/>
<evidence type="ECO:0000313" key="5">
    <source>
        <dbReference type="Proteomes" id="UP000305546"/>
    </source>
</evidence>
<feature type="transmembrane region" description="Helical" evidence="3">
    <location>
        <begin position="70"/>
        <end position="89"/>
    </location>
</feature>
<keyword evidence="3" id="KW-1133">Transmembrane helix</keyword>
<evidence type="ECO:0000256" key="1">
    <source>
        <dbReference type="ARBA" id="ARBA00022679"/>
    </source>
</evidence>
<dbReference type="Proteomes" id="UP000305546">
    <property type="component" value="Unassembled WGS sequence"/>
</dbReference>
<keyword evidence="5" id="KW-1185">Reference proteome</keyword>
<accession>A0A5C4LXL6</accession>
<feature type="transmembrane region" description="Helical" evidence="3">
    <location>
        <begin position="40"/>
        <end position="58"/>
    </location>
</feature>
<dbReference type="PROSITE" id="PS00379">
    <property type="entry name" value="CDP_ALCOHOL_P_TRANSF"/>
    <property type="match status" value="1"/>
</dbReference>
<feature type="transmembrane region" description="Helical" evidence="3">
    <location>
        <begin position="211"/>
        <end position="233"/>
    </location>
</feature>
<evidence type="ECO:0000256" key="3">
    <source>
        <dbReference type="SAM" id="Phobius"/>
    </source>
</evidence>
<dbReference type="EMBL" id="VDFW01000019">
    <property type="protein sequence ID" value="TNC23571.1"/>
    <property type="molecule type" value="Genomic_DNA"/>
</dbReference>
<keyword evidence="3" id="KW-0472">Membrane</keyword>
<protein>
    <submittedName>
        <fullName evidence="4">CDP-alcohol phosphatidyltransferase family protein</fullName>
    </submittedName>
</protein>
<comment type="caution">
    <text evidence="4">The sequence shown here is derived from an EMBL/GenBank/DDBJ whole genome shotgun (WGS) entry which is preliminary data.</text>
</comment>
<gene>
    <name evidence="4" type="ORF">FG385_21335</name>
</gene>
<dbReference type="Gene3D" id="1.20.120.1760">
    <property type="match status" value="1"/>
</dbReference>
<feature type="transmembrane region" description="Helical" evidence="3">
    <location>
        <begin position="134"/>
        <end position="150"/>
    </location>
</feature>
<keyword evidence="3" id="KW-0812">Transmembrane</keyword>
<reference evidence="4 5" key="1">
    <citation type="submission" date="2019-06" db="EMBL/GenBank/DDBJ databases">
        <title>Amycolatopsis alkalitolerans sp. nov., isolated from Gastrodia elata Blume.</title>
        <authorList>
            <person name="Narsing Rao M.P."/>
            <person name="Li W.J."/>
        </authorList>
    </citation>
    <scope>NUCLEOTIDE SEQUENCE [LARGE SCALE GENOMIC DNA]</scope>
    <source>
        <strain evidence="4 5">SYSUP0005</strain>
    </source>
</reference>
<dbReference type="RefSeq" id="WP_139098528.1">
    <property type="nucleotide sequence ID" value="NZ_VDFW01000019.1"/>
</dbReference>
<proteinExistence type="inferred from homology"/>
<dbReference type="GO" id="GO:0016780">
    <property type="term" value="F:phosphotransferase activity, for other substituted phosphate groups"/>
    <property type="evidence" value="ECO:0007669"/>
    <property type="project" value="InterPro"/>
</dbReference>
<organism evidence="4 5">
    <name type="scientific">Amycolatopsis alkalitolerans</name>
    <dbReference type="NCBI Taxonomy" id="2547244"/>
    <lineage>
        <taxon>Bacteria</taxon>
        <taxon>Bacillati</taxon>
        <taxon>Actinomycetota</taxon>
        <taxon>Actinomycetes</taxon>
        <taxon>Pseudonocardiales</taxon>
        <taxon>Pseudonocardiaceae</taxon>
        <taxon>Amycolatopsis</taxon>
    </lineage>
</organism>
<dbReference type="GO" id="GO:0016020">
    <property type="term" value="C:membrane"/>
    <property type="evidence" value="ECO:0007669"/>
    <property type="project" value="InterPro"/>
</dbReference>
<comment type="similarity">
    <text evidence="2">Belongs to the CDP-alcohol phosphatidyltransferase class-I family.</text>
</comment>
<evidence type="ECO:0000256" key="2">
    <source>
        <dbReference type="RuleBase" id="RU003750"/>
    </source>
</evidence>
<keyword evidence="1 2" id="KW-0808">Transferase</keyword>
<dbReference type="InterPro" id="IPR000462">
    <property type="entry name" value="CDP-OH_P_trans"/>
</dbReference>
<feature type="transmembrane region" description="Helical" evidence="3">
    <location>
        <begin position="12"/>
        <end position="34"/>
    </location>
</feature>
<dbReference type="GO" id="GO:0008654">
    <property type="term" value="P:phospholipid biosynthetic process"/>
    <property type="evidence" value="ECO:0007669"/>
    <property type="project" value="InterPro"/>
</dbReference>
<name>A0A5C4LXL6_9PSEU</name>
<dbReference type="InterPro" id="IPR043130">
    <property type="entry name" value="CDP-OH_PTrfase_TM_dom"/>
</dbReference>
<dbReference type="InterPro" id="IPR048254">
    <property type="entry name" value="CDP_ALCOHOL_P_TRANSF_CS"/>
</dbReference>
<dbReference type="Pfam" id="PF01066">
    <property type="entry name" value="CDP-OH_P_transf"/>
    <property type="match status" value="1"/>
</dbReference>